<organism evidence="2 3">
    <name type="scientific">Tenebrio molitor</name>
    <name type="common">Yellow mealworm beetle</name>
    <dbReference type="NCBI Taxonomy" id="7067"/>
    <lineage>
        <taxon>Eukaryota</taxon>
        <taxon>Metazoa</taxon>
        <taxon>Ecdysozoa</taxon>
        <taxon>Arthropoda</taxon>
        <taxon>Hexapoda</taxon>
        <taxon>Insecta</taxon>
        <taxon>Pterygota</taxon>
        <taxon>Neoptera</taxon>
        <taxon>Endopterygota</taxon>
        <taxon>Coleoptera</taxon>
        <taxon>Polyphaga</taxon>
        <taxon>Cucujiformia</taxon>
        <taxon>Tenebrionidae</taxon>
        <taxon>Tenebrio</taxon>
    </lineage>
</organism>
<feature type="region of interest" description="Disordered" evidence="1">
    <location>
        <begin position="1"/>
        <end position="33"/>
    </location>
</feature>
<gene>
    <name evidence="2" type="ORF">GEV33_013231</name>
</gene>
<proteinExistence type="predicted"/>
<accession>A0A8J6H0L1</accession>
<reference evidence="2" key="2">
    <citation type="submission" date="2021-08" db="EMBL/GenBank/DDBJ databases">
        <authorList>
            <person name="Eriksson T."/>
        </authorList>
    </citation>
    <scope>NUCLEOTIDE SEQUENCE</scope>
    <source>
        <strain evidence="2">Stoneville</strain>
        <tissue evidence="2">Whole head</tissue>
    </source>
</reference>
<name>A0A8J6H0L1_TENMO</name>
<sequence length="473" mass="54157">MYIKTPPKKERKYGNAVQDGRKKVSPGARPKRDPLKIPDLIGRYAGSVMSIRTYEADTYILIRTTGSAKEIFQTTLSYRSWISGRQESVVPSKTEGLDLIHYWITVSAVMKEALRSRILGTLRTGDALGKSNEHANAGKLLMELVYFASEPFQEDKRLSKWSRTRVLGAEIRTSSWRKPDVISLMSRNRIEAHFEDRRFNHLMVSPVIAISSVDKTYSVDIVPSININIGFRDVVKGPLPCRNRNYSFRRLTVCPSCVQKGSIDSAALYRVHHDKQRHYTKHVLMKGNLALLIRKFKFTMEDPLIYLISSGIEHPKNGSGHVSRILTDFYKLDDYARRRPHLLGETRRAESGVRGGGGRQHNIKERQDDCEREFWKFSKGRIYLIKAGPCRATIAFNQLGMKQIKCHWLSASILRGTFSRRLFQKLGKNKSRRSQLSPDYRPPLFCLHDNSAHWIAGEVWRRGVLMPLTPAAD</sequence>
<dbReference type="EMBL" id="JABDTM020028066">
    <property type="protein sequence ID" value="KAH0809560.1"/>
    <property type="molecule type" value="Genomic_DNA"/>
</dbReference>
<dbReference type="AlphaFoldDB" id="A0A8J6H0L1"/>
<keyword evidence="3" id="KW-1185">Reference proteome</keyword>
<reference evidence="2" key="1">
    <citation type="journal article" date="2020" name="J Insects Food Feed">
        <title>The yellow mealworm (Tenebrio molitor) genome: a resource for the emerging insects as food and feed industry.</title>
        <authorList>
            <person name="Eriksson T."/>
            <person name="Andere A."/>
            <person name="Kelstrup H."/>
            <person name="Emery V."/>
            <person name="Picard C."/>
        </authorList>
    </citation>
    <scope>NUCLEOTIDE SEQUENCE</scope>
    <source>
        <strain evidence="2">Stoneville</strain>
        <tissue evidence="2">Whole head</tissue>
    </source>
</reference>
<evidence type="ECO:0000256" key="1">
    <source>
        <dbReference type="SAM" id="MobiDB-lite"/>
    </source>
</evidence>
<evidence type="ECO:0000313" key="3">
    <source>
        <dbReference type="Proteomes" id="UP000719412"/>
    </source>
</evidence>
<dbReference type="Proteomes" id="UP000719412">
    <property type="component" value="Unassembled WGS sequence"/>
</dbReference>
<evidence type="ECO:0000313" key="2">
    <source>
        <dbReference type="EMBL" id="KAH0809560.1"/>
    </source>
</evidence>
<comment type="caution">
    <text evidence="2">The sequence shown here is derived from an EMBL/GenBank/DDBJ whole genome shotgun (WGS) entry which is preliminary data.</text>
</comment>
<protein>
    <submittedName>
        <fullName evidence="2">Uncharacterized protein</fullName>
    </submittedName>
</protein>